<gene>
    <name evidence="1" type="ORF">FSP39_024855</name>
</gene>
<keyword evidence="2" id="KW-1185">Reference proteome</keyword>
<reference evidence="1" key="1">
    <citation type="submission" date="2019-08" db="EMBL/GenBank/DDBJ databases">
        <title>The improved chromosome-level genome for the pearl oyster Pinctada fucata martensii using PacBio sequencing and Hi-C.</title>
        <authorList>
            <person name="Zheng Z."/>
        </authorList>
    </citation>
    <scope>NUCLEOTIDE SEQUENCE</scope>
    <source>
        <strain evidence="1">ZZ-2019</strain>
        <tissue evidence="1">Adductor muscle</tissue>
    </source>
</reference>
<dbReference type="EMBL" id="VSWD01000005">
    <property type="protein sequence ID" value="KAK3104151.1"/>
    <property type="molecule type" value="Genomic_DNA"/>
</dbReference>
<comment type="caution">
    <text evidence="1">The sequence shown here is derived from an EMBL/GenBank/DDBJ whole genome shotgun (WGS) entry which is preliminary data.</text>
</comment>
<dbReference type="Proteomes" id="UP001186944">
    <property type="component" value="Unassembled WGS sequence"/>
</dbReference>
<evidence type="ECO:0000313" key="2">
    <source>
        <dbReference type="Proteomes" id="UP001186944"/>
    </source>
</evidence>
<name>A0AA88YST1_PINIB</name>
<proteinExistence type="predicted"/>
<organism evidence="1 2">
    <name type="scientific">Pinctada imbricata</name>
    <name type="common">Atlantic pearl-oyster</name>
    <name type="synonym">Pinctada martensii</name>
    <dbReference type="NCBI Taxonomy" id="66713"/>
    <lineage>
        <taxon>Eukaryota</taxon>
        <taxon>Metazoa</taxon>
        <taxon>Spiralia</taxon>
        <taxon>Lophotrochozoa</taxon>
        <taxon>Mollusca</taxon>
        <taxon>Bivalvia</taxon>
        <taxon>Autobranchia</taxon>
        <taxon>Pteriomorphia</taxon>
        <taxon>Pterioida</taxon>
        <taxon>Pterioidea</taxon>
        <taxon>Pteriidae</taxon>
        <taxon>Pinctada</taxon>
    </lineage>
</organism>
<evidence type="ECO:0008006" key="3">
    <source>
        <dbReference type="Google" id="ProtNLM"/>
    </source>
</evidence>
<sequence length="282" mass="32213">MLRTSVKHRNCSVTSWNFSNFSRVRKGQLIVGRSRLAAIDHCVPEYYFNLATYGNKRYNISKCKTSESLFVSDSNFVISSGTFGDGLIISGHDVIWMKKKSRTCAYCALVRNTTSCGKAKKSYYKCRTCDVYLCSKGCDPDAMTIALAMRREAAEMNRIYKENGWHCVVRNEGNKYKLCTLCQTNKAKTKSGRFHSSTSSSLSTGYSNTSNQAREHKLVLCAKQRICSYCRMKRVKTKSGWYRYTLYACEACGVSLCKRNPTCFIEYHKERGIPIEGHHNWF</sequence>
<dbReference type="AlphaFoldDB" id="A0AA88YST1"/>
<protein>
    <recommendedName>
        <fullName evidence="3">PiggyBac transposable element-derived protein 4 C-terminal zinc-ribbon domain-containing protein</fullName>
    </recommendedName>
</protein>
<accession>A0AA88YST1</accession>
<evidence type="ECO:0000313" key="1">
    <source>
        <dbReference type="EMBL" id="KAK3104151.1"/>
    </source>
</evidence>